<evidence type="ECO:0000256" key="1">
    <source>
        <dbReference type="ARBA" id="ARBA00008984"/>
    </source>
</evidence>
<dbReference type="PANTHER" id="PTHR33279">
    <property type="entry name" value="SULFUR CARRIER PROTEIN YEDF-RELATED"/>
    <property type="match status" value="1"/>
</dbReference>
<dbReference type="EMBL" id="LN999835">
    <property type="protein sequence ID" value="CUX97230.1"/>
    <property type="molecule type" value="Genomic_DNA"/>
</dbReference>
<dbReference type="HAMAP" id="MF_00413">
    <property type="entry name" value="Thiourid_synth_A"/>
    <property type="match status" value="1"/>
</dbReference>
<dbReference type="GO" id="GO:0002143">
    <property type="term" value="P:tRNA wobble position uridine thiolation"/>
    <property type="evidence" value="ECO:0007669"/>
    <property type="project" value="InterPro"/>
</dbReference>
<protein>
    <recommendedName>
        <fullName evidence="3">Sulfur carrier protein TusA</fullName>
    </recommendedName>
    <alternativeName>
        <fullName evidence="3">Sulfur mediator TusA</fullName>
    </alternativeName>
    <alternativeName>
        <fullName evidence="3">Sulfur transfer protein TusA</fullName>
    </alternativeName>
    <alternativeName>
        <fullName evidence="3">tRNA 2-thiouridine synthesizing protein A</fullName>
    </alternativeName>
</protein>
<evidence type="ECO:0000256" key="3">
    <source>
        <dbReference type="HAMAP-Rule" id="MF_00413"/>
    </source>
</evidence>
<name>A0A143WU03_9ENTR</name>
<dbReference type="InterPro" id="IPR022931">
    <property type="entry name" value="Sulphur_carrier_TusA"/>
</dbReference>
<comment type="similarity">
    <text evidence="1 3">Belongs to the sulfur carrier protein TusA family.</text>
</comment>
<dbReference type="KEGG" id="hed:TPER_HE00304"/>
<gene>
    <name evidence="3 5" type="primary">tusA</name>
    <name evidence="5" type="ORF">TPER_HE00304</name>
</gene>
<comment type="subunit">
    <text evidence="3">Interacts with IscS.</text>
</comment>
<keyword evidence="6" id="KW-1185">Reference proteome</keyword>
<dbReference type="InterPro" id="IPR036868">
    <property type="entry name" value="TusA-like_sf"/>
</dbReference>
<dbReference type="Proteomes" id="UP000095477">
    <property type="component" value="Chromosome I"/>
</dbReference>
<evidence type="ECO:0000256" key="2">
    <source>
        <dbReference type="ARBA" id="ARBA00022490"/>
    </source>
</evidence>
<dbReference type="STRING" id="1778263.TPER_HE00304"/>
<evidence type="ECO:0000259" key="4">
    <source>
        <dbReference type="PROSITE" id="PS01148"/>
    </source>
</evidence>
<keyword evidence="2 3" id="KW-0963">Cytoplasm</keyword>
<proteinExistence type="inferred from homology"/>
<dbReference type="PANTHER" id="PTHR33279:SF2">
    <property type="entry name" value="SULFUR CARRIER PROTEIN TUSA"/>
    <property type="match status" value="1"/>
</dbReference>
<dbReference type="NCBIfam" id="NF001423">
    <property type="entry name" value="PRK00299.1"/>
    <property type="match status" value="1"/>
</dbReference>
<reference evidence="6" key="1">
    <citation type="submission" date="2016-01" db="EMBL/GenBank/DDBJ databases">
        <authorList>
            <person name="Husnik F."/>
        </authorList>
    </citation>
    <scope>NUCLEOTIDE SEQUENCE [LARGE SCALE GENOMIC DNA]</scope>
</reference>
<dbReference type="Gene3D" id="3.30.110.40">
    <property type="entry name" value="TusA-like domain"/>
    <property type="match status" value="1"/>
</dbReference>
<dbReference type="OrthoDB" id="9797352at2"/>
<dbReference type="InterPro" id="IPR001455">
    <property type="entry name" value="TusA-like"/>
</dbReference>
<sequence>MSDIFTIADKILDVRGLQCPEPLMIVRKTIRDMNDGQKLVIITDDLATTRDIPSFCRYMEHALLAQSTEHFPYLYLLRKGLIIN</sequence>
<evidence type="ECO:0000313" key="6">
    <source>
        <dbReference type="Proteomes" id="UP000095477"/>
    </source>
</evidence>
<dbReference type="RefSeq" id="WP_067567820.1">
    <property type="nucleotide sequence ID" value="NZ_LN999835.1"/>
</dbReference>
<comment type="subcellular location">
    <subcellularLocation>
        <location evidence="3">Cytoplasm</location>
    </subcellularLocation>
</comment>
<comment type="function">
    <text evidence="3">Sulfur carrier protein involved in sulfur trafficking in the cell. Part of a sulfur-relay system required for 2-thiolation during synthesis of 2-thiouridine of the modified wobble base 5-methylaminomethyl-2-thiouridine (mnm(5)s(2)U) in tRNA. Interacts with IscS and stimulates its cysteine desulfurase activity. Accepts an activated sulfur from IscS, which is then transferred to TusD, and thus determines the direction of sulfur flow from IscS to 2-thiouridine formation. Also appears to be involved in sulfur transfer for the biosynthesis of molybdopterin.</text>
</comment>
<feature type="active site" description="Cysteine persulfide intermediate" evidence="3">
    <location>
        <position position="19"/>
    </location>
</feature>
<dbReference type="AlphaFoldDB" id="A0A143WU03"/>
<dbReference type="Pfam" id="PF01206">
    <property type="entry name" value="TusA"/>
    <property type="match status" value="1"/>
</dbReference>
<keyword evidence="5" id="KW-0808">Transferase</keyword>
<dbReference type="GO" id="GO:0097163">
    <property type="term" value="F:sulfur carrier activity"/>
    <property type="evidence" value="ECO:0007669"/>
    <property type="project" value="UniProtKB-UniRule"/>
</dbReference>
<accession>A0A143WU03</accession>
<dbReference type="PROSITE" id="PS01148">
    <property type="entry name" value="UPF0033"/>
    <property type="match status" value="1"/>
</dbReference>
<dbReference type="GO" id="GO:0005737">
    <property type="term" value="C:cytoplasm"/>
    <property type="evidence" value="ECO:0007669"/>
    <property type="project" value="UniProtKB-SubCell"/>
</dbReference>
<dbReference type="SUPFAM" id="SSF64307">
    <property type="entry name" value="SirA-like"/>
    <property type="match status" value="1"/>
</dbReference>
<dbReference type="GO" id="GO:0016740">
    <property type="term" value="F:transferase activity"/>
    <property type="evidence" value="ECO:0007669"/>
    <property type="project" value="UniProtKB-KW"/>
</dbReference>
<keyword evidence="3" id="KW-0819">tRNA processing</keyword>
<comment type="pathway">
    <text evidence="3">tRNA modification.</text>
</comment>
<evidence type="ECO:0000313" key="5">
    <source>
        <dbReference type="EMBL" id="CUX97230.1"/>
    </source>
</evidence>
<organism evidence="5 6">
    <name type="scientific">Candidatus Hoaglandella endobia</name>
    <dbReference type="NCBI Taxonomy" id="1778263"/>
    <lineage>
        <taxon>Bacteria</taxon>
        <taxon>Pseudomonadati</taxon>
        <taxon>Pseudomonadota</taxon>
        <taxon>Gammaproteobacteria</taxon>
        <taxon>Enterobacterales</taxon>
        <taxon>Enterobacteriaceae</taxon>
        <taxon>Candidatus Hoaglandella</taxon>
    </lineage>
</organism>
<feature type="domain" description="UPF0033" evidence="4">
    <location>
        <begin position="12"/>
        <end position="36"/>
    </location>
</feature>